<feature type="compositionally biased region" description="Polar residues" evidence="1">
    <location>
        <begin position="215"/>
        <end position="224"/>
    </location>
</feature>
<feature type="region of interest" description="Disordered" evidence="1">
    <location>
        <begin position="215"/>
        <end position="234"/>
    </location>
</feature>
<organism evidence="2 3">
    <name type="scientific">Lactarius akahatsu</name>
    <dbReference type="NCBI Taxonomy" id="416441"/>
    <lineage>
        <taxon>Eukaryota</taxon>
        <taxon>Fungi</taxon>
        <taxon>Dikarya</taxon>
        <taxon>Basidiomycota</taxon>
        <taxon>Agaricomycotina</taxon>
        <taxon>Agaricomycetes</taxon>
        <taxon>Russulales</taxon>
        <taxon>Russulaceae</taxon>
        <taxon>Lactarius</taxon>
    </lineage>
</organism>
<proteinExistence type="predicted"/>
<name>A0AAD4QGA7_9AGAM</name>
<comment type="caution">
    <text evidence="2">The sequence shown here is derived from an EMBL/GenBank/DDBJ whole genome shotgun (WGS) entry which is preliminary data.</text>
</comment>
<reference evidence="2" key="1">
    <citation type="submission" date="2022-01" db="EMBL/GenBank/DDBJ databases">
        <title>Comparative genomics reveals a dynamic genome evolution in the ectomycorrhizal milk-cap (Lactarius) mushrooms.</title>
        <authorList>
            <consortium name="DOE Joint Genome Institute"/>
            <person name="Lebreton A."/>
            <person name="Tang N."/>
            <person name="Kuo A."/>
            <person name="LaButti K."/>
            <person name="Drula E."/>
            <person name="Barry K."/>
            <person name="Clum A."/>
            <person name="Lipzen A."/>
            <person name="Mousain D."/>
            <person name="Ng V."/>
            <person name="Wang R."/>
            <person name="Wang X."/>
            <person name="Dai Y."/>
            <person name="Henrissat B."/>
            <person name="Grigoriev I.V."/>
            <person name="Guerin-Laguette A."/>
            <person name="Yu F."/>
            <person name="Martin F.M."/>
        </authorList>
    </citation>
    <scope>NUCLEOTIDE SEQUENCE</scope>
    <source>
        <strain evidence="2">QP</strain>
    </source>
</reference>
<keyword evidence="3" id="KW-1185">Reference proteome</keyword>
<dbReference type="AlphaFoldDB" id="A0AAD4QGA7"/>
<evidence type="ECO:0000256" key="1">
    <source>
        <dbReference type="SAM" id="MobiDB-lite"/>
    </source>
</evidence>
<dbReference type="EMBL" id="JAKELL010000008">
    <property type="protein sequence ID" value="KAH8996851.1"/>
    <property type="molecule type" value="Genomic_DNA"/>
</dbReference>
<accession>A0AAD4QGA7</accession>
<gene>
    <name evidence="2" type="ORF">EDB92DRAFT_1842313</name>
</gene>
<evidence type="ECO:0000313" key="3">
    <source>
        <dbReference type="Proteomes" id="UP001201163"/>
    </source>
</evidence>
<evidence type="ECO:0000313" key="2">
    <source>
        <dbReference type="EMBL" id="KAH8996851.1"/>
    </source>
</evidence>
<dbReference type="Proteomes" id="UP001201163">
    <property type="component" value="Unassembled WGS sequence"/>
</dbReference>
<sequence>MAQVCDQFSPFLFRVNNLHINTTQLSGGPGQNNLDGEQWLELVRSFGGAKDFCVDGKLVTDILRALGPADGEHITDETVLPALHNIRVQPMSIDVPLWDAAQPFLASRRLSDRPVELQFLCHICNTTFSFTEQQEFKTHLTDEHDYRIVCSYCSDFEWSGYNDLFPEHLESKHPEVAHNEESFDTYFGLFTPSQLGSLLSRHSFLCAPNEIPASPNDTTSSLAPSLSFEFPNDA</sequence>
<protein>
    <submittedName>
        <fullName evidence="2">Uncharacterized protein</fullName>
    </submittedName>
</protein>